<dbReference type="InterPro" id="IPR050463">
    <property type="entry name" value="Gfo/Idh/MocA_oxidrdct_glycsds"/>
</dbReference>
<dbReference type="SUPFAM" id="SSF51735">
    <property type="entry name" value="NAD(P)-binding Rossmann-fold domains"/>
    <property type="match status" value="1"/>
</dbReference>
<evidence type="ECO:0000313" key="3">
    <source>
        <dbReference type="Proteomes" id="UP000318995"/>
    </source>
</evidence>
<feature type="domain" description="Gfo/Idh/MocA-like oxidoreductase N-terminal" evidence="1">
    <location>
        <begin position="63"/>
        <end position="206"/>
    </location>
</feature>
<dbReference type="Gene3D" id="3.30.360.10">
    <property type="entry name" value="Dihydrodipicolinate Reductase, domain 2"/>
    <property type="match status" value="1"/>
</dbReference>
<dbReference type="GO" id="GO:0000166">
    <property type="term" value="F:nucleotide binding"/>
    <property type="evidence" value="ECO:0007669"/>
    <property type="project" value="InterPro"/>
</dbReference>
<dbReference type="Pfam" id="PF01408">
    <property type="entry name" value="GFO_IDH_MocA"/>
    <property type="match status" value="1"/>
</dbReference>
<reference evidence="2 3" key="1">
    <citation type="submission" date="2019-02" db="EMBL/GenBank/DDBJ databases">
        <title>Deep-cultivation of Planctomycetes and their phenomic and genomic characterization uncovers novel biology.</title>
        <authorList>
            <person name="Wiegand S."/>
            <person name="Jogler M."/>
            <person name="Boedeker C."/>
            <person name="Pinto D."/>
            <person name="Vollmers J."/>
            <person name="Rivas-Marin E."/>
            <person name="Kohn T."/>
            <person name="Peeters S.H."/>
            <person name="Heuer A."/>
            <person name="Rast P."/>
            <person name="Oberbeckmann S."/>
            <person name="Bunk B."/>
            <person name="Jeske O."/>
            <person name="Meyerdierks A."/>
            <person name="Storesund J.E."/>
            <person name="Kallscheuer N."/>
            <person name="Luecker S."/>
            <person name="Lage O.M."/>
            <person name="Pohl T."/>
            <person name="Merkel B.J."/>
            <person name="Hornburger P."/>
            <person name="Mueller R.-W."/>
            <person name="Bruemmer F."/>
            <person name="Labrenz M."/>
            <person name="Spormann A.M."/>
            <person name="Op Den Camp H."/>
            <person name="Overmann J."/>
            <person name="Amann R."/>
            <person name="Jetten M.S.M."/>
            <person name="Mascher T."/>
            <person name="Medema M.H."/>
            <person name="Devos D.P."/>
            <person name="Kaster A.-K."/>
            <person name="Ovreas L."/>
            <person name="Rohde M."/>
            <person name="Galperin M.Y."/>
            <person name="Jogler C."/>
        </authorList>
    </citation>
    <scope>NUCLEOTIDE SEQUENCE [LARGE SCALE GENOMIC DNA]</scope>
    <source>
        <strain evidence="2 3">Pla111</strain>
    </source>
</reference>
<keyword evidence="2" id="KW-0560">Oxidoreductase</keyword>
<dbReference type="EMBL" id="SJPH01000005">
    <property type="protein sequence ID" value="TWT42951.1"/>
    <property type="molecule type" value="Genomic_DNA"/>
</dbReference>
<dbReference type="PANTHER" id="PTHR43818:SF12">
    <property type="entry name" value="NADH-DEPENDENT DEHYDROGENASE-RELATED"/>
    <property type="match status" value="1"/>
</dbReference>
<dbReference type="RefSeq" id="WP_146574821.1">
    <property type="nucleotide sequence ID" value="NZ_SJPH01000005.1"/>
</dbReference>
<gene>
    <name evidence="2" type="primary">gfo_2</name>
    <name evidence="2" type="ORF">Pla111_25890</name>
</gene>
<dbReference type="OrthoDB" id="9792935at2"/>
<organism evidence="2 3">
    <name type="scientific">Botrimarina hoheduenensis</name>
    <dbReference type="NCBI Taxonomy" id="2528000"/>
    <lineage>
        <taxon>Bacteria</taxon>
        <taxon>Pseudomonadati</taxon>
        <taxon>Planctomycetota</taxon>
        <taxon>Planctomycetia</taxon>
        <taxon>Pirellulales</taxon>
        <taxon>Lacipirellulaceae</taxon>
        <taxon>Botrimarina</taxon>
    </lineage>
</organism>
<dbReference type="Proteomes" id="UP000318995">
    <property type="component" value="Unassembled WGS sequence"/>
</dbReference>
<accession>A0A5C5VYY8</accession>
<dbReference type="GO" id="GO:0047061">
    <property type="term" value="F:glucose-fructose oxidoreductase activity"/>
    <property type="evidence" value="ECO:0007669"/>
    <property type="project" value="UniProtKB-EC"/>
</dbReference>
<comment type="caution">
    <text evidence="2">The sequence shown here is derived from an EMBL/GenBank/DDBJ whole genome shotgun (WGS) entry which is preliminary data.</text>
</comment>
<name>A0A5C5VYY8_9BACT</name>
<dbReference type="Gene3D" id="3.40.50.720">
    <property type="entry name" value="NAD(P)-binding Rossmann-like Domain"/>
    <property type="match status" value="1"/>
</dbReference>
<dbReference type="EC" id="1.1.99.28" evidence="2"/>
<sequence length="596" mass="65510">MNLTDEQKKIGQDNFRRVAGDLIQTNPDRRDFLEQVTLASAVGAAGFGAAYWGYGNKLDDRLRVGVIGTGDEGNVLIGALNPKVIEVKAIADIRPYSVHRAFYGDTYSPSSLAARPGLCSVYDYADRTAAEKEIDVYTDYNDLLERDDIEAVIIALPLWLHHEAAVRAMRAGKHVLTEKLMAWDVAQCKEMARVAKETGLLLATGHQRHYSVLYDNAVDTIRRGLIGDIHHIRAQWHRGNLPGNDSWQPPLPTEMLGPAEISKAESAAKRAGGDAGLRAWRDEHRLVRELAAWQRERDKPTTSAAKKEEWDLKIAQKRAQLEDISVDATEYGYEAGTLDGGYERSAMEELIRWRIWNRTGGGLMAELGSHQLDASGIFISSQFGEKQKVNPLSVVAVGGRHIFPHDRDADDHVYASYEYPGKGYFEDNNPKQGKLADPNKKVVVSYSSINGNGFGGYGEVVLGTKGTLILEREQDVMLYAGSKVDTKVKVDAKNGLVDSYETGGGYSPAAQAVTQAVSRGYTEEIEHWAVCIRDKAPAETLHCHPKVALADAVIALTTNVAIAENRRIEFDPAWFDPESDAVPAGRTPVKASAVKA</sequence>
<proteinExistence type="predicted"/>
<evidence type="ECO:0000259" key="1">
    <source>
        <dbReference type="Pfam" id="PF01408"/>
    </source>
</evidence>
<keyword evidence="3" id="KW-1185">Reference proteome</keyword>
<dbReference type="PANTHER" id="PTHR43818">
    <property type="entry name" value="BCDNA.GH03377"/>
    <property type="match status" value="1"/>
</dbReference>
<dbReference type="InterPro" id="IPR036291">
    <property type="entry name" value="NAD(P)-bd_dom_sf"/>
</dbReference>
<dbReference type="AlphaFoldDB" id="A0A5C5VYY8"/>
<evidence type="ECO:0000313" key="2">
    <source>
        <dbReference type="EMBL" id="TWT42951.1"/>
    </source>
</evidence>
<protein>
    <submittedName>
        <fullName evidence="2">Glucose--fructose oxidoreductase</fullName>
        <ecNumber evidence="2">1.1.99.28</ecNumber>
    </submittedName>
</protein>
<dbReference type="InterPro" id="IPR000683">
    <property type="entry name" value="Gfo/Idh/MocA-like_OxRdtase_N"/>
</dbReference>
<dbReference type="SUPFAM" id="SSF55347">
    <property type="entry name" value="Glyceraldehyde-3-phosphate dehydrogenase-like, C-terminal domain"/>
    <property type="match status" value="1"/>
</dbReference>